<dbReference type="AlphaFoldDB" id="A0A6L7CA15"/>
<sequence>MTDITTDNLIKRLDAFSWKKDKPKRWSCSKFAVQITISCLWVSFMMFVVSVWMGLKEIYELLMVIGIILHVITGLITVFTLWHVAWVVLKKIAPEADVCLRFELDKKKSIKHALITTLVIVAIGVVVNRKFVFLSGVVMAIVGCIFSVIFMCRVGKYFPIDFFYALKRKYLQETAIFNVEHSSGERTLKTLTEYGVNPENNSSDVNDNVFSMASRFHDVHIPFENGTATSFLLENNELESIKFNPASGLPMMNDSFDINGDVFGTTSRFYDEPYHLDDYHHSHDNHSWDDRW</sequence>
<feature type="transmembrane region" description="Helical" evidence="1">
    <location>
        <begin position="133"/>
        <end position="152"/>
    </location>
</feature>
<accession>A0A6L7CA15</accession>
<protein>
    <submittedName>
        <fullName evidence="2">Uncharacterized protein</fullName>
    </submittedName>
</protein>
<keyword evidence="1" id="KW-1133">Transmembrane helix</keyword>
<keyword evidence="1" id="KW-0472">Membrane</keyword>
<evidence type="ECO:0000256" key="1">
    <source>
        <dbReference type="SAM" id="Phobius"/>
    </source>
</evidence>
<name>A0A6L7CA15_ECOLX</name>
<evidence type="ECO:0000313" key="2">
    <source>
        <dbReference type="EMBL" id="MWT83639.1"/>
    </source>
</evidence>
<dbReference type="EMBL" id="WTRN01000002">
    <property type="protein sequence ID" value="MWT83639.1"/>
    <property type="molecule type" value="Genomic_DNA"/>
</dbReference>
<evidence type="ECO:0000313" key="3">
    <source>
        <dbReference type="Proteomes" id="UP000480485"/>
    </source>
</evidence>
<feature type="transmembrane region" description="Helical" evidence="1">
    <location>
        <begin position="31"/>
        <end position="55"/>
    </location>
</feature>
<feature type="transmembrane region" description="Helical" evidence="1">
    <location>
        <begin position="61"/>
        <end position="89"/>
    </location>
</feature>
<dbReference type="RefSeq" id="WP_160450887.1">
    <property type="nucleotide sequence ID" value="NZ_WTRB01000031.1"/>
</dbReference>
<feature type="transmembrane region" description="Helical" evidence="1">
    <location>
        <begin position="110"/>
        <end position="127"/>
    </location>
</feature>
<organism evidence="2 3">
    <name type="scientific">Escherichia coli</name>
    <dbReference type="NCBI Taxonomy" id="562"/>
    <lineage>
        <taxon>Bacteria</taxon>
        <taxon>Pseudomonadati</taxon>
        <taxon>Pseudomonadota</taxon>
        <taxon>Gammaproteobacteria</taxon>
        <taxon>Enterobacterales</taxon>
        <taxon>Enterobacteriaceae</taxon>
        <taxon>Escherichia</taxon>
    </lineage>
</organism>
<keyword evidence="1" id="KW-0812">Transmembrane</keyword>
<gene>
    <name evidence="2" type="ORF">GP954_00285</name>
</gene>
<dbReference type="Proteomes" id="UP000480485">
    <property type="component" value="Unassembled WGS sequence"/>
</dbReference>
<reference evidence="2 3" key="1">
    <citation type="submission" date="2019-12" db="EMBL/GenBank/DDBJ databases">
        <title>Enteriobacteria Tanzani isolates_8377-8380.</title>
        <authorList>
            <person name="Subbiah M."/>
            <person name="Call D."/>
        </authorList>
    </citation>
    <scope>NUCLEOTIDE SEQUENCE [LARGE SCALE GENOMIC DNA]</scope>
    <source>
        <strain evidence="2 3">8378wC7</strain>
    </source>
</reference>
<comment type="caution">
    <text evidence="2">The sequence shown here is derived from an EMBL/GenBank/DDBJ whole genome shotgun (WGS) entry which is preliminary data.</text>
</comment>
<proteinExistence type="predicted"/>